<keyword evidence="3 7" id="KW-1133">Transmembrane helix</keyword>
<dbReference type="Gene3D" id="3.30.160.60">
    <property type="entry name" value="Classic Zinc Finger"/>
    <property type="match status" value="1"/>
</dbReference>
<name>A0ABU0SD95_9HYPH</name>
<organism evidence="9 10">
    <name type="scientific">Phyllobacterium ifriqiyense</name>
    <dbReference type="NCBI Taxonomy" id="314238"/>
    <lineage>
        <taxon>Bacteria</taxon>
        <taxon>Pseudomonadati</taxon>
        <taxon>Pseudomonadota</taxon>
        <taxon>Alphaproteobacteria</taxon>
        <taxon>Hyphomicrobiales</taxon>
        <taxon>Phyllobacteriaceae</taxon>
        <taxon>Phyllobacterium</taxon>
    </lineage>
</organism>
<comment type="caution">
    <text evidence="9">The sequence shown here is derived from an EMBL/GenBank/DDBJ whole genome shotgun (WGS) entry which is preliminary data.</text>
</comment>
<comment type="function">
    <text evidence="7">Functions as a peptidoglycan terminase that cleaves nascent peptidoglycan strands endolytically to terminate their elongation.</text>
</comment>
<dbReference type="NCBIfam" id="TIGR00247">
    <property type="entry name" value="endolytic transglycosylase MltG"/>
    <property type="match status" value="1"/>
</dbReference>
<sequence length="428" mass="46998">MRHLQSCRSFIHWVNGKITANSSRGACVSSDQQSGETNSSGTPERKPIVPQSASEALRPEPGTPPPAPKRRSRRARSQIVVFANFMLSLVVLVVLAAAAVVYFGKVEFNEPGPNDVTTNYVVKSGSGIIEIADGLERRGIISDARIFKYGVQAYGHQGNMKAGEYEIKAHASMREIMDLLRSGKSVLHSLTIPEGLTVEQIFQRISEDDVLTGNLPAIMPKEGSLFANTMRFSRGTTREELVKKMQADQKKLVEDIWERRDPSVPLKTIEEFVTLASIVEKETGKADERPRVASVFINRLNKRMRLQSDPTILYGLFGGKGRPADRAILKSDIEKPTPYNTYTINGLPPGPIANPGRDALEAVAHPSQTKDLYFVADGTGGHVFAATLEEHNENVKRWREVEKNRLDEAAKAATGDENAVPVEGGVAN</sequence>
<feature type="transmembrane region" description="Helical" evidence="7">
    <location>
        <begin position="79"/>
        <end position="104"/>
    </location>
</feature>
<feature type="region of interest" description="Disordered" evidence="8">
    <location>
        <begin position="23"/>
        <end position="73"/>
    </location>
</feature>
<evidence type="ECO:0000256" key="6">
    <source>
        <dbReference type="ARBA" id="ARBA00023316"/>
    </source>
</evidence>
<keyword evidence="1 7" id="KW-1003">Cell membrane</keyword>
<dbReference type="HAMAP" id="MF_02065">
    <property type="entry name" value="MltG"/>
    <property type="match status" value="1"/>
</dbReference>
<accession>A0ABU0SD95</accession>
<comment type="similarity">
    <text evidence="7">Belongs to the transglycosylase MltG family.</text>
</comment>
<protein>
    <recommendedName>
        <fullName evidence="7">Endolytic murein transglycosylase</fullName>
        <ecNumber evidence="7">4.2.2.29</ecNumber>
    </recommendedName>
    <alternativeName>
        <fullName evidence="7">Peptidoglycan lytic transglycosylase</fullName>
    </alternativeName>
    <alternativeName>
        <fullName evidence="7">Peptidoglycan polymerization terminase</fullName>
    </alternativeName>
</protein>
<evidence type="ECO:0000256" key="7">
    <source>
        <dbReference type="HAMAP-Rule" id="MF_02065"/>
    </source>
</evidence>
<dbReference type="EMBL" id="JAUSZT010000003">
    <property type="protein sequence ID" value="MDQ0998685.1"/>
    <property type="molecule type" value="Genomic_DNA"/>
</dbReference>
<evidence type="ECO:0000256" key="4">
    <source>
        <dbReference type="ARBA" id="ARBA00023136"/>
    </source>
</evidence>
<dbReference type="Gene3D" id="3.30.1490.480">
    <property type="entry name" value="Endolytic murein transglycosylase"/>
    <property type="match status" value="1"/>
</dbReference>
<proteinExistence type="inferred from homology"/>
<comment type="subcellular location">
    <subcellularLocation>
        <location evidence="7">Cell inner membrane</location>
        <topology evidence="7">Single-pass membrane protein</topology>
    </subcellularLocation>
</comment>
<dbReference type="EC" id="4.2.2.29" evidence="7"/>
<dbReference type="PANTHER" id="PTHR30518:SF2">
    <property type="entry name" value="ENDOLYTIC MUREIN TRANSGLYCOSYLASE"/>
    <property type="match status" value="1"/>
</dbReference>
<keyword evidence="10" id="KW-1185">Reference proteome</keyword>
<evidence type="ECO:0000313" key="10">
    <source>
        <dbReference type="Proteomes" id="UP001237780"/>
    </source>
</evidence>
<keyword evidence="2 7" id="KW-0812">Transmembrane</keyword>
<dbReference type="InterPro" id="IPR003770">
    <property type="entry name" value="MLTG-like"/>
</dbReference>
<keyword evidence="6 7" id="KW-0961">Cell wall biogenesis/degradation</keyword>
<comment type="catalytic activity">
    <reaction evidence="7">
        <text>a peptidoglycan chain = a peptidoglycan chain with N-acetyl-1,6-anhydromuramyl-[peptide] at the reducing end + a peptidoglycan chain with N-acetylglucosamine at the non-reducing end.</text>
        <dbReference type="EC" id="4.2.2.29"/>
    </reaction>
</comment>
<evidence type="ECO:0000313" key="9">
    <source>
        <dbReference type="EMBL" id="MDQ0998685.1"/>
    </source>
</evidence>
<evidence type="ECO:0000256" key="2">
    <source>
        <dbReference type="ARBA" id="ARBA00022692"/>
    </source>
</evidence>
<keyword evidence="7" id="KW-0997">Cell inner membrane</keyword>
<feature type="compositionally biased region" description="Polar residues" evidence="8">
    <location>
        <begin position="23"/>
        <end position="42"/>
    </location>
</feature>
<gene>
    <name evidence="7" type="primary">mltG</name>
    <name evidence="9" type="ORF">QFZ34_003867</name>
</gene>
<keyword evidence="4 7" id="KW-0472">Membrane</keyword>
<evidence type="ECO:0000256" key="3">
    <source>
        <dbReference type="ARBA" id="ARBA00022989"/>
    </source>
</evidence>
<evidence type="ECO:0000256" key="1">
    <source>
        <dbReference type="ARBA" id="ARBA00022475"/>
    </source>
</evidence>
<evidence type="ECO:0000256" key="8">
    <source>
        <dbReference type="SAM" id="MobiDB-lite"/>
    </source>
</evidence>
<feature type="site" description="Important for catalytic activity" evidence="7">
    <location>
        <position position="282"/>
    </location>
</feature>
<dbReference type="Pfam" id="PF02618">
    <property type="entry name" value="YceG"/>
    <property type="match status" value="1"/>
</dbReference>
<dbReference type="PANTHER" id="PTHR30518">
    <property type="entry name" value="ENDOLYTIC MUREIN TRANSGLYCOSYLASE"/>
    <property type="match status" value="1"/>
</dbReference>
<dbReference type="Proteomes" id="UP001237780">
    <property type="component" value="Unassembled WGS sequence"/>
</dbReference>
<reference evidence="9 10" key="1">
    <citation type="submission" date="2023-07" db="EMBL/GenBank/DDBJ databases">
        <title>Comparative genomics of wheat-associated soil bacteria to identify genetic determinants of phenazine resistance.</title>
        <authorList>
            <person name="Mouncey N."/>
        </authorList>
    </citation>
    <scope>NUCLEOTIDE SEQUENCE [LARGE SCALE GENOMIC DNA]</scope>
    <source>
        <strain evidence="9 10">W4I11</strain>
    </source>
</reference>
<keyword evidence="5 7" id="KW-0456">Lyase</keyword>
<evidence type="ECO:0000256" key="5">
    <source>
        <dbReference type="ARBA" id="ARBA00023239"/>
    </source>
</evidence>
<dbReference type="CDD" id="cd08010">
    <property type="entry name" value="MltG_like"/>
    <property type="match status" value="1"/>
</dbReference>